<keyword evidence="11" id="KW-1185">Reference proteome</keyword>
<comment type="subcellular location">
    <subcellularLocation>
        <location evidence="1">Cell membrane</location>
        <topology evidence="1">Multi-pass membrane protein</topology>
    </subcellularLocation>
</comment>
<feature type="transmembrane region" description="Helical" evidence="9">
    <location>
        <begin position="334"/>
        <end position="354"/>
    </location>
</feature>
<organism evidence="10 11">
    <name type="scientific">Auritidibacter ignavus</name>
    <dbReference type="NCBI Taxonomy" id="678932"/>
    <lineage>
        <taxon>Bacteria</taxon>
        <taxon>Bacillati</taxon>
        <taxon>Actinomycetota</taxon>
        <taxon>Actinomycetes</taxon>
        <taxon>Micrococcales</taxon>
        <taxon>Micrococcaceae</taxon>
        <taxon>Auritidibacter</taxon>
    </lineage>
</organism>
<evidence type="ECO:0000313" key="11">
    <source>
        <dbReference type="Proteomes" id="UP001224674"/>
    </source>
</evidence>
<evidence type="ECO:0000256" key="4">
    <source>
        <dbReference type="ARBA" id="ARBA00022475"/>
    </source>
</evidence>
<gene>
    <name evidence="10" type="ORF">QDX21_07790</name>
</gene>
<feature type="transmembrane region" description="Helical" evidence="9">
    <location>
        <begin position="121"/>
        <end position="140"/>
    </location>
</feature>
<feature type="transmembrane region" description="Helical" evidence="9">
    <location>
        <begin position="261"/>
        <end position="281"/>
    </location>
</feature>
<evidence type="ECO:0000256" key="2">
    <source>
        <dbReference type="ARBA" id="ARBA00005658"/>
    </source>
</evidence>
<dbReference type="PROSITE" id="PS01303">
    <property type="entry name" value="BCCT"/>
    <property type="match status" value="1"/>
</dbReference>
<evidence type="ECO:0000313" key="10">
    <source>
        <dbReference type="EMBL" id="WGH92232.1"/>
    </source>
</evidence>
<dbReference type="Pfam" id="PF02028">
    <property type="entry name" value="BCCT"/>
    <property type="match status" value="1"/>
</dbReference>
<dbReference type="PANTHER" id="PTHR30047">
    <property type="entry name" value="HIGH-AFFINITY CHOLINE TRANSPORT PROTEIN-RELATED"/>
    <property type="match status" value="1"/>
</dbReference>
<keyword evidence="6 9" id="KW-1133">Transmembrane helix</keyword>
<feature type="transmembrane region" description="Helical" evidence="9">
    <location>
        <begin position="83"/>
        <end position="101"/>
    </location>
</feature>
<dbReference type="InterPro" id="IPR000060">
    <property type="entry name" value="BCCT_transptr"/>
</dbReference>
<feature type="transmembrane region" description="Helical" evidence="9">
    <location>
        <begin position="160"/>
        <end position="180"/>
    </location>
</feature>
<dbReference type="NCBIfam" id="TIGR00842">
    <property type="entry name" value="bcct"/>
    <property type="match status" value="1"/>
</dbReference>
<evidence type="ECO:0000256" key="3">
    <source>
        <dbReference type="ARBA" id="ARBA00022448"/>
    </source>
</evidence>
<accession>A0AAJ6DBY9</accession>
<feature type="transmembrane region" description="Helical" evidence="9">
    <location>
        <begin position="301"/>
        <end position="322"/>
    </location>
</feature>
<feature type="region of interest" description="Disordered" evidence="8">
    <location>
        <begin position="622"/>
        <end position="664"/>
    </location>
</feature>
<feature type="transmembrane region" description="Helical" evidence="9">
    <location>
        <begin position="542"/>
        <end position="565"/>
    </location>
</feature>
<keyword evidence="7 9" id="KW-0472">Membrane</keyword>
<dbReference type="InterPro" id="IPR018093">
    <property type="entry name" value="BCCT_CS"/>
</dbReference>
<evidence type="ECO:0000256" key="6">
    <source>
        <dbReference type="ARBA" id="ARBA00022989"/>
    </source>
</evidence>
<feature type="transmembrane region" description="Helical" evidence="9">
    <location>
        <begin position="216"/>
        <end position="233"/>
    </location>
</feature>
<feature type="transmembrane region" description="Helical" evidence="9">
    <location>
        <begin position="516"/>
        <end position="536"/>
    </location>
</feature>
<dbReference type="Proteomes" id="UP001224674">
    <property type="component" value="Chromosome"/>
</dbReference>
<feature type="transmembrane region" description="Helical" evidence="9">
    <location>
        <begin position="392"/>
        <end position="410"/>
    </location>
</feature>
<dbReference type="GO" id="GO:0022857">
    <property type="term" value="F:transmembrane transporter activity"/>
    <property type="evidence" value="ECO:0007669"/>
    <property type="project" value="InterPro"/>
</dbReference>
<feature type="region of interest" description="Disordered" evidence="8">
    <location>
        <begin position="1"/>
        <end position="41"/>
    </location>
</feature>
<dbReference type="PANTHER" id="PTHR30047:SF7">
    <property type="entry name" value="HIGH-AFFINITY CHOLINE TRANSPORT PROTEIN"/>
    <property type="match status" value="1"/>
</dbReference>
<dbReference type="AlphaFoldDB" id="A0AAJ6DBY9"/>
<sequence>MSNHDPSDEPDEPPTAQSDGLVATEASGEGSVLTEETEAEEIDKTASLPQYMSLGEHDSDSRIVAKLRRQGVKIGRGMIAPHVFWPSTIIVIAVALCGIFLPDATGEVLNAIQTWIVDTLGWYYVLCIMVFIGFALFFGLSKYGRLKLGSPEDKPDHGLLSWFCMLFAAGMGIGLVFYGVGEPLTFATVEPKPGWEGSEADIAKQAMAQTFVHWGIHPWAVYAIIGLAVAYTIHRRGRPVSIRWVFEPLLGERVKGILGDVIDILAVFGTIFGVATSLGLGVQQIGTGLEKIGIVETADTVLLVILIVVITFIATLSVVSGVGRGMKWLSNFNLSLAGVVLIALLLMGPTLFIFQNLVESLGVYLATFFEMSLDVATYTGEDGSAWASSWTLFYWGWWVSWAPFVGIFIARISRGRTVRQFIAGVLLVPPLVGFLWFGVLGGTGIFRQLFGAGDLVEDGEVSPEGVLFDVLGDLPLGMLFSIVGILLVTIFFVTSSDSGSLVMDMLSSGGHPNPPIWSRVLFSTAAGALAIGLMLAGGLESLQAAALATALPFSVVLLFMCWSLVRCLRADYARVERSKLDDRYHEFASRMADDYEWDFPEQLTSHIDDWIDYRLEATRGIFNQKSRDPASPPPGTRPSRFNMPGIGLRRHEKSRDDKNRDDRE</sequence>
<keyword evidence="3" id="KW-0813">Transport</keyword>
<keyword evidence="4" id="KW-1003">Cell membrane</keyword>
<feature type="transmembrane region" description="Helical" evidence="9">
    <location>
        <begin position="422"/>
        <end position="446"/>
    </location>
</feature>
<feature type="transmembrane region" description="Helical" evidence="9">
    <location>
        <begin position="476"/>
        <end position="495"/>
    </location>
</feature>
<evidence type="ECO:0000256" key="8">
    <source>
        <dbReference type="SAM" id="MobiDB-lite"/>
    </source>
</evidence>
<keyword evidence="5 9" id="KW-0812">Transmembrane</keyword>
<evidence type="ECO:0000256" key="1">
    <source>
        <dbReference type="ARBA" id="ARBA00004651"/>
    </source>
</evidence>
<evidence type="ECO:0000256" key="9">
    <source>
        <dbReference type="SAM" id="Phobius"/>
    </source>
</evidence>
<dbReference type="GO" id="GO:0005886">
    <property type="term" value="C:plasma membrane"/>
    <property type="evidence" value="ECO:0007669"/>
    <property type="project" value="UniProtKB-SubCell"/>
</dbReference>
<comment type="similarity">
    <text evidence="2">Belongs to the BCCT transporter (TC 2.A.15) family.</text>
</comment>
<evidence type="ECO:0000256" key="5">
    <source>
        <dbReference type="ARBA" id="ARBA00022692"/>
    </source>
</evidence>
<proteinExistence type="inferred from homology"/>
<protein>
    <submittedName>
        <fullName evidence="10">BCCT family transporter</fullName>
    </submittedName>
</protein>
<dbReference type="RefSeq" id="WP_279674439.1">
    <property type="nucleotide sequence ID" value="NZ_CP122566.1"/>
</dbReference>
<name>A0AAJ6DBY9_9MICC</name>
<dbReference type="EMBL" id="CP122566">
    <property type="protein sequence ID" value="WGH92232.1"/>
    <property type="molecule type" value="Genomic_DNA"/>
</dbReference>
<reference evidence="10 11" key="1">
    <citation type="submission" date="2023-03" db="EMBL/GenBank/DDBJ databases">
        <title>Complete genome sequences of several Auritidibacter ignavus strains isolated from ear infections.</title>
        <authorList>
            <person name="Baehr T."/>
            <person name="Baumhoegger A.M."/>
        </authorList>
    </citation>
    <scope>NUCLEOTIDE SEQUENCE [LARGE SCALE GENOMIC DNA]</scope>
    <source>
        <strain evidence="10 11">BABAE-6</strain>
    </source>
</reference>
<evidence type="ECO:0000256" key="7">
    <source>
        <dbReference type="ARBA" id="ARBA00023136"/>
    </source>
</evidence>
<feature type="compositionally biased region" description="Basic and acidic residues" evidence="8">
    <location>
        <begin position="653"/>
        <end position="664"/>
    </location>
</feature>